<comment type="caution">
    <text evidence="1">The sequence shown here is derived from an EMBL/GenBank/DDBJ whole genome shotgun (WGS) entry which is preliminary data.</text>
</comment>
<dbReference type="EMBL" id="LSLI01000069">
    <property type="protein sequence ID" value="KXS31550.1"/>
    <property type="molecule type" value="Genomic_DNA"/>
</dbReference>
<proteinExistence type="predicted"/>
<dbReference type="Pfam" id="PF09720">
    <property type="entry name" value="Unstab_antitox"/>
    <property type="match status" value="1"/>
</dbReference>
<reference evidence="1 2" key="1">
    <citation type="submission" date="2016-02" db="EMBL/GenBank/DDBJ databases">
        <authorList>
            <person name="Wen L."/>
            <person name="He K."/>
            <person name="Yang H."/>
        </authorList>
    </citation>
    <scope>NUCLEOTIDE SEQUENCE [LARGE SCALE GENOMIC DNA]</scope>
    <source>
        <strain evidence="1">ShG14-8</strain>
    </source>
</reference>
<dbReference type="InterPro" id="IPR013406">
    <property type="entry name" value="CHP02574_addiction_mod"/>
</dbReference>
<gene>
    <name evidence="1" type="ORF">AWT59_2338</name>
</gene>
<evidence type="ECO:0000313" key="2">
    <source>
        <dbReference type="Proteomes" id="UP000070578"/>
    </source>
</evidence>
<accession>A0A139BRB7</accession>
<evidence type="ECO:0000313" key="1">
    <source>
        <dbReference type="EMBL" id="KXS31550.1"/>
    </source>
</evidence>
<sequence>MKGNMMNRIDVPIAQLSFTQKLDLMEMLWADMVVNEKNLDSPAWHGTILSDREAALNTGKVTVSNWEEAKERIKKNIS</sequence>
<name>A0A139BRB7_9PROT</name>
<dbReference type="Proteomes" id="UP000070578">
    <property type="component" value="Unassembled WGS sequence"/>
</dbReference>
<protein>
    <submittedName>
        <fullName evidence="1">Putative addiction module component</fullName>
    </submittedName>
</protein>
<reference evidence="1 2" key="2">
    <citation type="submission" date="2016-03" db="EMBL/GenBank/DDBJ databases">
        <title>New uncultured bacterium of the family Gallionellaceae from acid mine drainage: description and reconstruction of genome based on metagenomic analysis of microbial community.</title>
        <authorList>
            <person name="Kadnikov V."/>
            <person name="Ivasenko D."/>
            <person name="Beletsky A."/>
            <person name="Mardanov A."/>
            <person name="Danilova E."/>
            <person name="Pimenov N."/>
            <person name="Karnachuk O."/>
            <person name="Ravin N."/>
        </authorList>
    </citation>
    <scope>NUCLEOTIDE SEQUENCE [LARGE SCALE GENOMIC DNA]</scope>
    <source>
        <strain evidence="1">ShG14-8</strain>
    </source>
</reference>
<dbReference type="AlphaFoldDB" id="A0A139BRB7"/>
<organism evidence="1 2">
    <name type="scientific">Candidatus Gallionella acididurans</name>
    <dbReference type="NCBI Taxonomy" id="1796491"/>
    <lineage>
        <taxon>Bacteria</taxon>
        <taxon>Pseudomonadati</taxon>
        <taxon>Pseudomonadota</taxon>
        <taxon>Betaproteobacteria</taxon>
        <taxon>Nitrosomonadales</taxon>
        <taxon>Gallionellaceae</taxon>
        <taxon>Gallionella</taxon>
    </lineage>
</organism>